<dbReference type="GO" id="GO:0004150">
    <property type="term" value="F:dihydroneopterin aldolase activity"/>
    <property type="evidence" value="ECO:0007669"/>
    <property type="project" value="UniProtKB-EC"/>
</dbReference>
<feature type="domain" description="Dihydroneopterin aldolase/epimerase" evidence="1">
    <location>
        <begin position="5"/>
        <end position="121"/>
    </location>
</feature>
<dbReference type="EMBL" id="AAQJ02000001">
    <property type="protein sequence ID" value="EDP46232.1"/>
    <property type="molecule type" value="Genomic_DNA"/>
</dbReference>
<dbReference type="InterPro" id="IPR006157">
    <property type="entry name" value="FolB_dom"/>
</dbReference>
<dbReference type="Gene3D" id="3.30.1130.10">
    <property type="match status" value="1"/>
</dbReference>
<evidence type="ECO:0000313" key="3">
    <source>
        <dbReference type="Proteomes" id="UP000054075"/>
    </source>
</evidence>
<dbReference type="AlphaFoldDB" id="A8PKH5"/>
<dbReference type="NCBIfam" id="TIGR00526">
    <property type="entry name" value="folB_dom"/>
    <property type="match status" value="1"/>
</dbReference>
<reference evidence="2" key="1">
    <citation type="submission" date="2006-04" db="EMBL/GenBank/DDBJ databases">
        <authorList>
            <person name="Seshadri R."/>
            <person name="Federici B.A."/>
        </authorList>
    </citation>
    <scope>NUCLEOTIDE SEQUENCE [LARGE SCALE GENOMIC DNA]</scope>
</reference>
<proteinExistence type="predicted"/>
<evidence type="ECO:0000313" key="2">
    <source>
        <dbReference type="EMBL" id="EDP46232.1"/>
    </source>
</evidence>
<dbReference type="EC" id="4.1.2.25" evidence="2"/>
<gene>
    <name evidence="2" type="primary">folB</name>
    <name evidence="2" type="ORF">RICGR_0171</name>
</gene>
<name>A8PKH5_9COXI</name>
<dbReference type="STRING" id="59196.RICGR_0171"/>
<dbReference type="SUPFAM" id="SSF55620">
    <property type="entry name" value="Tetrahydrobiopterin biosynthesis enzymes-like"/>
    <property type="match status" value="1"/>
</dbReference>
<comment type="caution">
    <text evidence="2">The sequence shown here is derived from an EMBL/GenBank/DDBJ whole genome shotgun (WGS) entry which is preliminary data.</text>
</comment>
<dbReference type="eggNOG" id="COG1539">
    <property type="taxonomic scope" value="Bacteria"/>
</dbReference>
<evidence type="ECO:0000259" key="1">
    <source>
        <dbReference type="SMART" id="SM00905"/>
    </source>
</evidence>
<keyword evidence="3" id="KW-1185">Reference proteome</keyword>
<keyword evidence="2" id="KW-0456">Lyase</keyword>
<dbReference type="InterPro" id="IPR043133">
    <property type="entry name" value="GTP-CH-I_C/QueF"/>
</dbReference>
<dbReference type="Proteomes" id="UP000054075">
    <property type="component" value="Unassembled WGS sequence"/>
</dbReference>
<dbReference type="GO" id="GO:0006760">
    <property type="term" value="P:folic acid-containing compound metabolic process"/>
    <property type="evidence" value="ECO:0007669"/>
    <property type="project" value="InterPro"/>
</dbReference>
<organism evidence="2 3">
    <name type="scientific">Rickettsiella grylli</name>
    <dbReference type="NCBI Taxonomy" id="59196"/>
    <lineage>
        <taxon>Bacteria</taxon>
        <taxon>Pseudomonadati</taxon>
        <taxon>Pseudomonadota</taxon>
        <taxon>Gammaproteobacteria</taxon>
        <taxon>Legionellales</taxon>
        <taxon>Coxiellaceae</taxon>
        <taxon>Rickettsiella</taxon>
    </lineage>
</organism>
<dbReference type="OrthoDB" id="5604514at2"/>
<dbReference type="Pfam" id="PF02152">
    <property type="entry name" value="FolB"/>
    <property type="match status" value="1"/>
</dbReference>
<protein>
    <submittedName>
        <fullName evidence="2">Dihydroneopterin aldolase</fullName>
        <ecNumber evidence="2">4.1.2.25</ecNumber>
    </submittedName>
</protein>
<dbReference type="RefSeq" id="WP_006035215.1">
    <property type="nucleotide sequence ID" value="NZ_AAQJ02000001.1"/>
</dbReference>
<reference evidence="2" key="2">
    <citation type="submission" date="2007-10" db="EMBL/GenBank/DDBJ databases">
        <authorList>
            <person name="Myers G.S."/>
        </authorList>
    </citation>
    <scope>NUCLEOTIDE SEQUENCE [LARGE SCALE GENOMIC DNA]</scope>
</reference>
<sequence>MKSQLTIKKLTLSVKLGHSVEERLYPQKVSIRIKLTFNGLLDACMNDDLASTLCYARLARAMQQFCDDRSFKLIEAFAYQLYQFIKTQLSDFLNDKITIFLCVTKNPPLSQLKHASFSIRD</sequence>
<dbReference type="SMART" id="SM00905">
    <property type="entry name" value="FolB"/>
    <property type="match status" value="1"/>
</dbReference>
<accession>A8PKH5</accession>